<comment type="similarity">
    <text evidence="1">Belongs to the LysR transcriptional regulatory family.</text>
</comment>
<dbReference type="Pfam" id="PF03466">
    <property type="entry name" value="LysR_substrate"/>
    <property type="match status" value="1"/>
</dbReference>
<keyword evidence="7" id="KW-1185">Reference proteome</keyword>
<dbReference type="GO" id="GO:0003677">
    <property type="term" value="F:DNA binding"/>
    <property type="evidence" value="ECO:0007669"/>
    <property type="project" value="UniProtKB-KW"/>
</dbReference>
<accession>A0A6P1T1I7</accession>
<dbReference type="InterPro" id="IPR000847">
    <property type="entry name" value="LysR_HTH_N"/>
</dbReference>
<dbReference type="SUPFAM" id="SSF46785">
    <property type="entry name" value="Winged helix' DNA-binding domain"/>
    <property type="match status" value="1"/>
</dbReference>
<dbReference type="PANTHER" id="PTHR30579">
    <property type="entry name" value="TRANSCRIPTIONAL REGULATOR"/>
    <property type="match status" value="1"/>
</dbReference>
<name>A0A6P1T1I7_9RHOB</name>
<evidence type="ECO:0000256" key="1">
    <source>
        <dbReference type="ARBA" id="ARBA00009437"/>
    </source>
</evidence>
<protein>
    <submittedName>
        <fullName evidence="6">LysR family transcriptional regulator</fullName>
    </submittedName>
</protein>
<dbReference type="EMBL" id="CP046620">
    <property type="protein sequence ID" value="QHQ35847.1"/>
    <property type="molecule type" value="Genomic_DNA"/>
</dbReference>
<keyword evidence="2" id="KW-0805">Transcription regulation</keyword>
<dbReference type="GO" id="GO:0003700">
    <property type="term" value="F:DNA-binding transcription factor activity"/>
    <property type="evidence" value="ECO:0007669"/>
    <property type="project" value="InterPro"/>
</dbReference>
<dbReference type="SUPFAM" id="SSF53850">
    <property type="entry name" value="Periplasmic binding protein-like II"/>
    <property type="match status" value="1"/>
</dbReference>
<evidence type="ECO:0000313" key="7">
    <source>
        <dbReference type="Proteomes" id="UP000464495"/>
    </source>
</evidence>
<dbReference type="Pfam" id="PF00126">
    <property type="entry name" value="HTH_1"/>
    <property type="match status" value="1"/>
</dbReference>
<dbReference type="AlphaFoldDB" id="A0A6P1T1I7"/>
<dbReference type="InterPro" id="IPR050176">
    <property type="entry name" value="LTTR"/>
</dbReference>
<dbReference type="KEGG" id="amaq:GO499_12020"/>
<dbReference type="InterPro" id="IPR036390">
    <property type="entry name" value="WH_DNA-bd_sf"/>
</dbReference>
<dbReference type="Gene3D" id="3.40.190.290">
    <property type="match status" value="1"/>
</dbReference>
<evidence type="ECO:0000256" key="4">
    <source>
        <dbReference type="ARBA" id="ARBA00023163"/>
    </source>
</evidence>
<evidence type="ECO:0000256" key="2">
    <source>
        <dbReference type="ARBA" id="ARBA00023015"/>
    </source>
</evidence>
<keyword evidence="4" id="KW-0804">Transcription</keyword>
<evidence type="ECO:0000313" key="6">
    <source>
        <dbReference type="EMBL" id="QHQ35847.1"/>
    </source>
</evidence>
<feature type="domain" description="HTH lysR-type" evidence="5">
    <location>
        <begin position="4"/>
        <end position="61"/>
    </location>
</feature>
<dbReference type="PANTHER" id="PTHR30579:SF3">
    <property type="entry name" value="TRANSCRIPTIONAL REGULATORY PROTEIN"/>
    <property type="match status" value="1"/>
</dbReference>
<sequence>MQDIAWDDLKVLLALMRDGSFSAAGKSLGLNETTTTRRLDRLEKALGSRVMDRRRGAFSLTEAGETLLAHAERAERELLDAFRSLEGQDARIAGRVRITAVPVLVNRVFARALPALLNQHPALEIDLVSESRNLNLSRRETDIALRLSRPESEMTALAQKIGSLKYGIFVQRGKRMASLPWVTYGDVMGHLPQNAWIAQHSKDPLAKVQVNDAEGLIACASRGIGKVLLPELVGRSVAELEELHLPCDLSREVWMIVHPDLRRLARIEATMDWIRRILA</sequence>
<evidence type="ECO:0000259" key="5">
    <source>
        <dbReference type="PROSITE" id="PS50931"/>
    </source>
</evidence>
<gene>
    <name evidence="6" type="ORF">GO499_12020</name>
</gene>
<reference evidence="6 7" key="1">
    <citation type="submission" date="2019-12" db="EMBL/GenBank/DDBJ databases">
        <title>Complete genome sequence of Algicella marina strain 9Alg 56(T) isolated from the red alga Tichocarpus crinitus.</title>
        <authorList>
            <person name="Kim S.-G."/>
            <person name="Nedashkovskaya O.I."/>
        </authorList>
    </citation>
    <scope>NUCLEOTIDE SEQUENCE [LARGE SCALE GENOMIC DNA]</scope>
    <source>
        <strain evidence="6 7">9Alg 56</strain>
    </source>
</reference>
<dbReference type="Gene3D" id="1.10.10.10">
    <property type="entry name" value="Winged helix-like DNA-binding domain superfamily/Winged helix DNA-binding domain"/>
    <property type="match status" value="1"/>
</dbReference>
<evidence type="ECO:0000256" key="3">
    <source>
        <dbReference type="ARBA" id="ARBA00023125"/>
    </source>
</evidence>
<proteinExistence type="inferred from homology"/>
<organism evidence="6 7">
    <name type="scientific">Algicella marina</name>
    <dbReference type="NCBI Taxonomy" id="2683284"/>
    <lineage>
        <taxon>Bacteria</taxon>
        <taxon>Pseudomonadati</taxon>
        <taxon>Pseudomonadota</taxon>
        <taxon>Alphaproteobacteria</taxon>
        <taxon>Rhodobacterales</taxon>
        <taxon>Paracoccaceae</taxon>
        <taxon>Algicella</taxon>
    </lineage>
</organism>
<dbReference type="PROSITE" id="PS50931">
    <property type="entry name" value="HTH_LYSR"/>
    <property type="match status" value="1"/>
</dbReference>
<dbReference type="RefSeq" id="WP_161862405.1">
    <property type="nucleotide sequence ID" value="NZ_CP046620.1"/>
</dbReference>
<keyword evidence="3" id="KW-0238">DNA-binding</keyword>
<dbReference type="InterPro" id="IPR036388">
    <property type="entry name" value="WH-like_DNA-bd_sf"/>
</dbReference>
<dbReference type="InterPro" id="IPR005119">
    <property type="entry name" value="LysR_subst-bd"/>
</dbReference>
<dbReference type="Proteomes" id="UP000464495">
    <property type="component" value="Chromosome"/>
</dbReference>